<evidence type="ECO:0000256" key="1">
    <source>
        <dbReference type="SAM" id="Phobius"/>
    </source>
</evidence>
<evidence type="ECO:0008006" key="4">
    <source>
        <dbReference type="Google" id="ProtNLM"/>
    </source>
</evidence>
<evidence type="ECO:0000313" key="2">
    <source>
        <dbReference type="EMBL" id="KAK2158133.1"/>
    </source>
</evidence>
<keyword evidence="1" id="KW-0812">Transmembrane</keyword>
<evidence type="ECO:0000313" key="3">
    <source>
        <dbReference type="Proteomes" id="UP001208570"/>
    </source>
</evidence>
<accession>A0AAD9JRQ9</accession>
<name>A0AAD9JRQ9_9ANNE</name>
<sequence length="181" mass="20191">MQLWHFCAIQSYLARRGRKATAIWNCYETGFTKVLKVAEVLSETGTRQVPKVSSGERGKNIAVLYCVGVAGSYISPLFVFPCKRMLTTLMNGAPAFGVVNEHGSGYIDGILFMKWLKQFVEISGCIKEHPHLFLLEGHESHKTLEAIDFSRDQHGDIPATLYTPAPVTRPDISEVCIQLFV</sequence>
<reference evidence="2" key="1">
    <citation type="journal article" date="2023" name="Mol. Biol. Evol.">
        <title>Third-Generation Sequencing Reveals the Adaptive Role of the Epigenome in Three Deep-Sea Polychaetes.</title>
        <authorList>
            <person name="Perez M."/>
            <person name="Aroh O."/>
            <person name="Sun Y."/>
            <person name="Lan Y."/>
            <person name="Juniper S.K."/>
            <person name="Young C.R."/>
            <person name="Angers B."/>
            <person name="Qian P.Y."/>
        </authorList>
    </citation>
    <scope>NUCLEOTIDE SEQUENCE</scope>
    <source>
        <strain evidence="2">P08H-3</strain>
    </source>
</reference>
<gene>
    <name evidence="2" type="ORF">LSH36_176g00022</name>
</gene>
<dbReference type="Proteomes" id="UP001208570">
    <property type="component" value="Unassembled WGS sequence"/>
</dbReference>
<proteinExistence type="predicted"/>
<keyword evidence="3" id="KW-1185">Reference proteome</keyword>
<keyword evidence="1" id="KW-0472">Membrane</keyword>
<dbReference type="AlphaFoldDB" id="A0AAD9JRQ9"/>
<keyword evidence="1" id="KW-1133">Transmembrane helix</keyword>
<comment type="caution">
    <text evidence="2">The sequence shown here is derived from an EMBL/GenBank/DDBJ whole genome shotgun (WGS) entry which is preliminary data.</text>
</comment>
<dbReference type="EMBL" id="JAODUP010000176">
    <property type="protein sequence ID" value="KAK2158133.1"/>
    <property type="molecule type" value="Genomic_DNA"/>
</dbReference>
<organism evidence="2 3">
    <name type="scientific">Paralvinella palmiformis</name>
    <dbReference type="NCBI Taxonomy" id="53620"/>
    <lineage>
        <taxon>Eukaryota</taxon>
        <taxon>Metazoa</taxon>
        <taxon>Spiralia</taxon>
        <taxon>Lophotrochozoa</taxon>
        <taxon>Annelida</taxon>
        <taxon>Polychaeta</taxon>
        <taxon>Sedentaria</taxon>
        <taxon>Canalipalpata</taxon>
        <taxon>Terebellida</taxon>
        <taxon>Terebelliformia</taxon>
        <taxon>Alvinellidae</taxon>
        <taxon>Paralvinella</taxon>
    </lineage>
</organism>
<feature type="transmembrane region" description="Helical" evidence="1">
    <location>
        <begin position="61"/>
        <end position="80"/>
    </location>
</feature>
<protein>
    <recommendedName>
        <fullName evidence="4">DDE-1 domain-containing protein</fullName>
    </recommendedName>
</protein>